<evidence type="ECO:0000313" key="2">
    <source>
        <dbReference type="Proteomes" id="UP000236642"/>
    </source>
</evidence>
<proteinExistence type="predicted"/>
<protein>
    <submittedName>
        <fullName evidence="1">Uncharacterized protein</fullName>
    </submittedName>
</protein>
<comment type="caution">
    <text evidence="1">The sequence shown here is derived from an EMBL/GenBank/DDBJ whole genome shotgun (WGS) entry which is preliminary data.</text>
</comment>
<reference evidence="2" key="1">
    <citation type="submission" date="2017-09" db="EMBL/GenBank/DDBJ databases">
        <title>Metaegenomics of thermophilic ammonia-oxidizing enrichment culture.</title>
        <authorList>
            <person name="Kato S."/>
            <person name="Suzuki K."/>
        </authorList>
    </citation>
    <scope>NUCLEOTIDE SEQUENCE [LARGE SCALE GENOMIC DNA]</scope>
</reference>
<sequence>MEKTLRIHREAIQETIRQLRAWSARWEETRSQAQRAAQALVDAAQAAPARFFEAATARALLQLQQDGERIQRLAGILEEALQRLEEAFHQAAQIMRGEWIAPPLPTTPLAVGASGRPIPNQFVLQFPTPQGPIPWATACGPAALSMALSRLTRHPIPAQEVANRLVEITGKAPEIEGGRATALTTTRDLISTANAYGIHGERVYLMGRSSEEAWQELQGLVRQPVAVMALVTAKSATTSSTRDNADWESYGLKAPEIIVSEEDRRKGDGGILTGSNGKYKNGKDKPGEIAHWVVIDRLEERDGKRYVVVNNPYHNRQERYSWEHFWESMNHQARGKDRWWVLKLETRPPVPEGNAVASSP</sequence>
<organism evidence="1 2">
    <name type="scientific">Candidatus Thermoflexus japonica</name>
    <dbReference type="NCBI Taxonomy" id="2035417"/>
    <lineage>
        <taxon>Bacteria</taxon>
        <taxon>Bacillati</taxon>
        <taxon>Chloroflexota</taxon>
        <taxon>Thermoflexia</taxon>
        <taxon>Thermoflexales</taxon>
        <taxon>Thermoflexaceae</taxon>
        <taxon>Thermoflexus</taxon>
    </lineage>
</organism>
<name>A0A2H5Y2V7_9CHLR</name>
<gene>
    <name evidence="1" type="ORF">HRbin22_00005</name>
</gene>
<evidence type="ECO:0000313" key="1">
    <source>
        <dbReference type="EMBL" id="GBD07779.1"/>
    </source>
</evidence>
<accession>A0A2H5Y2V7</accession>
<dbReference type="AlphaFoldDB" id="A0A2H5Y2V7"/>
<dbReference type="EMBL" id="BEHY01000001">
    <property type="protein sequence ID" value="GBD07779.1"/>
    <property type="molecule type" value="Genomic_DNA"/>
</dbReference>
<dbReference type="Gene3D" id="3.90.70.10">
    <property type="entry name" value="Cysteine proteinases"/>
    <property type="match status" value="1"/>
</dbReference>
<dbReference type="Proteomes" id="UP000236642">
    <property type="component" value="Unassembled WGS sequence"/>
</dbReference>